<evidence type="ECO:0000313" key="1">
    <source>
        <dbReference type="EMBL" id="RNF25659.1"/>
    </source>
</evidence>
<keyword evidence="2" id="KW-1185">Reference proteome</keyword>
<comment type="caution">
    <text evidence="1">The sequence shown here is derived from an EMBL/GenBank/DDBJ whole genome shotgun (WGS) entry which is preliminary data.</text>
</comment>
<dbReference type="AlphaFoldDB" id="A0A3R7PI82"/>
<gene>
    <name evidence="1" type="ORF">Tco025E_02040</name>
</gene>
<dbReference type="Proteomes" id="UP000284403">
    <property type="component" value="Unassembled WGS sequence"/>
</dbReference>
<dbReference type="EMBL" id="MKKU01000078">
    <property type="protein sequence ID" value="RNF25659.1"/>
    <property type="molecule type" value="Genomic_DNA"/>
</dbReference>
<accession>A0A3R7PI82</accession>
<dbReference type="GO" id="GO:0016301">
    <property type="term" value="F:kinase activity"/>
    <property type="evidence" value="ECO:0007669"/>
    <property type="project" value="UniProtKB-KW"/>
</dbReference>
<protein>
    <submittedName>
        <fullName evidence="1">Phosphatidylinositol-4-phosphate 5-kinase</fullName>
    </submittedName>
</protein>
<keyword evidence="1" id="KW-0418">Kinase</keyword>
<keyword evidence="1" id="KW-0808">Transferase</keyword>
<dbReference type="RefSeq" id="XP_029230865.1">
    <property type="nucleotide sequence ID" value="XM_029368976.1"/>
</dbReference>
<dbReference type="GeneID" id="40315651"/>
<proteinExistence type="predicted"/>
<name>A0A3R7PI82_9TRYP</name>
<organism evidence="1 2">
    <name type="scientific">Trypanosoma conorhini</name>
    <dbReference type="NCBI Taxonomy" id="83891"/>
    <lineage>
        <taxon>Eukaryota</taxon>
        <taxon>Discoba</taxon>
        <taxon>Euglenozoa</taxon>
        <taxon>Kinetoplastea</taxon>
        <taxon>Metakinetoplastina</taxon>
        <taxon>Trypanosomatida</taxon>
        <taxon>Trypanosomatidae</taxon>
        <taxon>Trypanosoma</taxon>
    </lineage>
</organism>
<dbReference type="OrthoDB" id="241433at2759"/>
<sequence length="179" mass="19457">MHEAPSLERYMEEGQITALGGLESAFVGSVAALQVAHGPVREIPPLLLRRVERCFDYLDETCTGEVSLPALGAAFESPPSRELKLQSLLKAAQPSSSSASPRDNDGSIHVGFAAFLQGLFPQLGEADIQRLVLHELSLETLFRLRGVPAGVVCKQEGWVFVPSARMPRRRVAAHCLTRV</sequence>
<evidence type="ECO:0000313" key="2">
    <source>
        <dbReference type="Proteomes" id="UP000284403"/>
    </source>
</evidence>
<reference evidence="1 2" key="1">
    <citation type="journal article" date="2018" name="BMC Genomics">
        <title>Genomic comparison of Trypanosoma conorhini and Trypanosoma rangeli to Trypanosoma cruzi strains of high and low virulence.</title>
        <authorList>
            <person name="Bradwell K.R."/>
            <person name="Koparde V.N."/>
            <person name="Matveyev A.V."/>
            <person name="Serrano M.G."/>
            <person name="Alves J.M."/>
            <person name="Parikh H."/>
            <person name="Huang B."/>
            <person name="Lee V."/>
            <person name="Espinosa-Alvarez O."/>
            <person name="Ortiz P.A."/>
            <person name="Costa-Martins A.G."/>
            <person name="Teixeira M.M."/>
            <person name="Buck G.A."/>
        </authorList>
    </citation>
    <scope>NUCLEOTIDE SEQUENCE [LARGE SCALE GENOMIC DNA]</scope>
    <source>
        <strain evidence="1 2">025E</strain>
    </source>
</reference>